<dbReference type="EMBL" id="BT134086">
    <property type="protein sequence ID" value="AFK33881.1"/>
    <property type="molecule type" value="mRNA"/>
</dbReference>
<evidence type="ECO:0000313" key="1">
    <source>
        <dbReference type="EMBL" id="AFK33881.1"/>
    </source>
</evidence>
<accession>I3S0T9</accession>
<dbReference type="AlphaFoldDB" id="I3S0T9"/>
<reference evidence="1" key="1">
    <citation type="submission" date="2012-05" db="EMBL/GenBank/DDBJ databases">
        <authorList>
            <person name="Krishnakumar V."/>
            <person name="Cheung F."/>
            <person name="Xiao Y."/>
            <person name="Chan A."/>
            <person name="Moskal W.A."/>
            <person name="Town C.D."/>
        </authorList>
    </citation>
    <scope>NUCLEOTIDE SEQUENCE</scope>
</reference>
<organism evidence="1">
    <name type="scientific">Medicago truncatula</name>
    <name type="common">Barrel medic</name>
    <name type="synonym">Medicago tribuloides</name>
    <dbReference type="NCBI Taxonomy" id="3880"/>
    <lineage>
        <taxon>Eukaryota</taxon>
        <taxon>Viridiplantae</taxon>
        <taxon>Streptophyta</taxon>
        <taxon>Embryophyta</taxon>
        <taxon>Tracheophyta</taxon>
        <taxon>Spermatophyta</taxon>
        <taxon>Magnoliopsida</taxon>
        <taxon>eudicotyledons</taxon>
        <taxon>Gunneridae</taxon>
        <taxon>Pentapetalae</taxon>
        <taxon>rosids</taxon>
        <taxon>fabids</taxon>
        <taxon>Fabales</taxon>
        <taxon>Fabaceae</taxon>
        <taxon>Papilionoideae</taxon>
        <taxon>50 kb inversion clade</taxon>
        <taxon>NPAAA clade</taxon>
        <taxon>Hologalegina</taxon>
        <taxon>IRL clade</taxon>
        <taxon>Trifolieae</taxon>
        <taxon>Medicago</taxon>
    </lineage>
</organism>
<sequence>MTDEGHSRVYFHYEISTIETHLLQHTMKDHAPNHAI</sequence>
<name>I3S0T9_MEDTR</name>
<protein>
    <submittedName>
        <fullName evidence="1">Uncharacterized protein</fullName>
    </submittedName>
</protein>
<proteinExistence type="evidence at transcript level"/>